<gene>
    <name evidence="3" type="ORF">Cvel_20926</name>
</gene>
<dbReference type="AlphaFoldDB" id="A0A0G4G9Y5"/>
<feature type="compositionally biased region" description="Gly residues" evidence="1">
    <location>
        <begin position="556"/>
        <end position="565"/>
    </location>
</feature>
<protein>
    <recommendedName>
        <fullName evidence="4">Glycosyl transferase CAP10 domain-containing protein</fullName>
    </recommendedName>
</protein>
<evidence type="ECO:0000256" key="2">
    <source>
        <dbReference type="SAM" id="SignalP"/>
    </source>
</evidence>
<feature type="chain" id="PRO_5005189711" description="Glycosyl transferase CAP10 domain-containing protein" evidence="2">
    <location>
        <begin position="17"/>
        <end position="1075"/>
    </location>
</feature>
<accession>A0A0G4G9Y5</accession>
<reference evidence="3" key="1">
    <citation type="submission" date="2014-11" db="EMBL/GenBank/DDBJ databases">
        <authorList>
            <person name="Otto D Thomas"/>
            <person name="Naeem Raeece"/>
        </authorList>
    </citation>
    <scope>NUCLEOTIDE SEQUENCE</scope>
</reference>
<keyword evidence="2" id="KW-0732">Signal</keyword>
<sequence>MCLLLRLLFCAVWVLAAEVIAQSFCASQNRVAGDSTPSYAACSLSNVCVNRRGITWYLRHEEEATSILEVNGGMEHSSVEADCSGSCRVKARDLFTRVKIGMVSPSLGNEKRAHMSSSSGWKPETRGIEDLKAISPPPIFRNETLVLATRASGSDNAGVFMASVLVPIGGLLSIFGLRSSEVQVAFADDCETGVKGHSLALCQLFSSKYVRLLTGKSPLTIPVLDSAETLCFPQLVVGGSPFFDPYWNGFDTLKKRSLQVPREAFLSGVDSVRQAVWKRLGLTETASLPPHRARDPLRVTMVRKREGRPGTTGGMIVNWEELGAFVERALGKGVLLRMVDWAETGAEAGVRLLSETDVLISPSGANAFEGLFLPPSALTLLLPSCGRQWTDFWVDTVGEKTCEVEQLPEMADGAELVFSTIGCSHRDLDIVPILKVVPYRPLPEELVLGSKCGRVDFRLVPERVLSLLCAHIPLQWMGRTGGEGEGGSWVDLAVAGSGRLPDGSLADVCGRMAWRDPEVKPPTFEFETVATSSAVGRDEVSGRGGQLEGVSNQTEGKGGMGGEGSAEGLKNSSPVFSGPFSDRALPFEGCPVGLAETDMWQVCNPPPCAEKPFFLPPPPSVFPKTATGIPTADFVQASMQYAWERERGWRERTGAQKIDLLVRGGCRAAAAGHLVHFYESVEIFWPRFVGEVVVLLDVSDKGDPRVAPPPSSRHRYRVEYVDNPCMRGYVFAQWQYLYADTWVDGDILVLTDADVVLHSPVVPEMLFQLPESSYGEGERERGGARIWLPYAQQWQRNRWKTVNEFVSGIPWDESAGNSILTQPLVYLRSTLPDFREYLHKHSPHKECLELNVFSLIFHQEEGTFCFPCLLSSYAALKDPNRHRYASVNVETHTEPVMRYGLHVKWEWHPIFSFLPDAFRFPSESEYAEAVSKALKGGLCRWYGPADFPECSSHSAPPVSERVTTQEDIAALQSGWETPVGFLRHMMKWYFNLQWTPSVSVERLERRVDELRRTALGLDSQTDGEGAVRGARESGEGVCRECSAVRDGGHQKVEDKAGVRVKKGGRGADETVVVLQ</sequence>
<organism evidence="3">
    <name type="scientific">Chromera velia CCMP2878</name>
    <dbReference type="NCBI Taxonomy" id="1169474"/>
    <lineage>
        <taxon>Eukaryota</taxon>
        <taxon>Sar</taxon>
        <taxon>Alveolata</taxon>
        <taxon>Colpodellida</taxon>
        <taxon>Chromeraceae</taxon>
        <taxon>Chromera</taxon>
    </lineage>
</organism>
<evidence type="ECO:0000313" key="3">
    <source>
        <dbReference type="EMBL" id="CEM25786.1"/>
    </source>
</evidence>
<dbReference type="VEuPathDB" id="CryptoDB:Cvel_20926"/>
<feature type="signal peptide" evidence="2">
    <location>
        <begin position="1"/>
        <end position="16"/>
    </location>
</feature>
<dbReference type="EMBL" id="CDMZ01001016">
    <property type="protein sequence ID" value="CEM25786.1"/>
    <property type="molecule type" value="Genomic_DNA"/>
</dbReference>
<proteinExistence type="predicted"/>
<name>A0A0G4G9Y5_9ALVE</name>
<evidence type="ECO:0000256" key="1">
    <source>
        <dbReference type="SAM" id="MobiDB-lite"/>
    </source>
</evidence>
<feature type="region of interest" description="Disordered" evidence="1">
    <location>
        <begin position="531"/>
        <end position="570"/>
    </location>
</feature>
<evidence type="ECO:0008006" key="4">
    <source>
        <dbReference type="Google" id="ProtNLM"/>
    </source>
</evidence>